<keyword evidence="1" id="KW-0378">Hydrolase</keyword>
<dbReference type="PANTHER" id="PTHR10000">
    <property type="entry name" value="PHOSPHOSERINE PHOSPHATASE"/>
    <property type="match status" value="1"/>
</dbReference>
<dbReference type="NCBIfam" id="TIGR00099">
    <property type="entry name" value="Cof-subfamily"/>
    <property type="match status" value="1"/>
</dbReference>
<accession>A0ABV1DZ56</accession>
<evidence type="ECO:0000313" key="1">
    <source>
        <dbReference type="EMBL" id="MEQ2440337.1"/>
    </source>
</evidence>
<dbReference type="Gene3D" id="3.40.50.1000">
    <property type="entry name" value="HAD superfamily/HAD-like"/>
    <property type="match status" value="1"/>
</dbReference>
<dbReference type="RefSeq" id="WP_349218839.1">
    <property type="nucleotide sequence ID" value="NZ_JBBMFD010000007.1"/>
</dbReference>
<dbReference type="Gene3D" id="3.30.1240.10">
    <property type="match status" value="1"/>
</dbReference>
<dbReference type="SFLD" id="SFLDG01140">
    <property type="entry name" value="C2.B:_Phosphomannomutase_and_P"/>
    <property type="match status" value="1"/>
</dbReference>
<dbReference type="InterPro" id="IPR036412">
    <property type="entry name" value="HAD-like_sf"/>
</dbReference>
<dbReference type="EMBL" id="JBBMFD010000007">
    <property type="protein sequence ID" value="MEQ2440337.1"/>
    <property type="molecule type" value="Genomic_DNA"/>
</dbReference>
<dbReference type="GO" id="GO:0016787">
    <property type="term" value="F:hydrolase activity"/>
    <property type="evidence" value="ECO:0007669"/>
    <property type="project" value="UniProtKB-KW"/>
</dbReference>
<dbReference type="InterPro" id="IPR000150">
    <property type="entry name" value="Cof"/>
</dbReference>
<dbReference type="Proteomes" id="UP001489509">
    <property type="component" value="Unassembled WGS sequence"/>
</dbReference>
<dbReference type="NCBIfam" id="TIGR01484">
    <property type="entry name" value="HAD-SF-IIB"/>
    <property type="match status" value="1"/>
</dbReference>
<evidence type="ECO:0000313" key="2">
    <source>
        <dbReference type="Proteomes" id="UP001489509"/>
    </source>
</evidence>
<protein>
    <submittedName>
        <fullName evidence="1">Cof-type HAD-IIB family hydrolase</fullName>
    </submittedName>
</protein>
<proteinExistence type="predicted"/>
<dbReference type="PROSITE" id="PS01228">
    <property type="entry name" value="COF_1"/>
    <property type="match status" value="1"/>
</dbReference>
<dbReference type="Pfam" id="PF08282">
    <property type="entry name" value="Hydrolase_3"/>
    <property type="match status" value="1"/>
</dbReference>
<organism evidence="1 2">
    <name type="scientific">Solibaculum intestinale</name>
    <dbReference type="NCBI Taxonomy" id="3133165"/>
    <lineage>
        <taxon>Bacteria</taxon>
        <taxon>Bacillati</taxon>
        <taxon>Bacillota</taxon>
        <taxon>Clostridia</taxon>
        <taxon>Eubacteriales</taxon>
        <taxon>Oscillospiraceae</taxon>
        <taxon>Solibaculum</taxon>
    </lineage>
</organism>
<gene>
    <name evidence="1" type="ORF">WMO26_05785</name>
</gene>
<dbReference type="PANTHER" id="PTHR10000:SF8">
    <property type="entry name" value="HAD SUPERFAMILY HYDROLASE-LIKE, TYPE 3"/>
    <property type="match status" value="1"/>
</dbReference>
<reference evidence="1 2" key="1">
    <citation type="submission" date="2024-03" db="EMBL/GenBank/DDBJ databases">
        <title>Human intestinal bacterial collection.</title>
        <authorList>
            <person name="Pauvert C."/>
            <person name="Hitch T.C.A."/>
            <person name="Clavel T."/>
        </authorList>
    </citation>
    <scope>NUCLEOTIDE SEQUENCE [LARGE SCALE GENOMIC DNA]</scope>
    <source>
        <strain evidence="1 2">CLA-JM-H44</strain>
    </source>
</reference>
<name>A0ABV1DZ56_9FIRM</name>
<dbReference type="InterPro" id="IPR006379">
    <property type="entry name" value="HAD-SF_hydro_IIB"/>
</dbReference>
<comment type="caution">
    <text evidence="1">The sequence shown here is derived from an EMBL/GenBank/DDBJ whole genome shotgun (WGS) entry which is preliminary data.</text>
</comment>
<dbReference type="SFLD" id="SFLDS00003">
    <property type="entry name" value="Haloacid_Dehalogenase"/>
    <property type="match status" value="1"/>
</dbReference>
<dbReference type="SUPFAM" id="SSF56784">
    <property type="entry name" value="HAD-like"/>
    <property type="match status" value="1"/>
</dbReference>
<sequence length="273" mass="29849">MQKPFEGFLLASDLDGTLLNDQGVISQKNIDAVQEFVDGGGLFTIATGRTVSSAQQYVEKLAVNAPVIVTNGSLMYDYRTNTIPWDAPLPEEARGLVQAVLDHMPHVGVEISSGRELYVLRANATTHEHLKYENIDAVFCTMEELPNVWHKVLYELPPEHLQEIIDFCEKVPYREVEYMRSAKIFYEMIPKGAHKGAALHALAAKLGISLDKTVAIGDYYNDLGFIKAGGIGITPQNAPDDIKKLADVVVCSNNEGAIAGAVSYLRGLVSQSA</sequence>
<keyword evidence="2" id="KW-1185">Reference proteome</keyword>
<dbReference type="InterPro" id="IPR023214">
    <property type="entry name" value="HAD_sf"/>
</dbReference>